<evidence type="ECO:0000313" key="2">
    <source>
        <dbReference type="EMBL" id="CAI5456537.1"/>
    </source>
</evidence>
<keyword evidence="3" id="KW-1185">Reference proteome</keyword>
<dbReference type="EMBL" id="CANHGI010000006">
    <property type="protein sequence ID" value="CAI5456537.1"/>
    <property type="molecule type" value="Genomic_DNA"/>
</dbReference>
<dbReference type="Proteomes" id="UP001152747">
    <property type="component" value="Unassembled WGS sequence"/>
</dbReference>
<organism evidence="2 3">
    <name type="scientific">Caenorhabditis angaria</name>
    <dbReference type="NCBI Taxonomy" id="860376"/>
    <lineage>
        <taxon>Eukaryota</taxon>
        <taxon>Metazoa</taxon>
        <taxon>Ecdysozoa</taxon>
        <taxon>Nematoda</taxon>
        <taxon>Chromadorea</taxon>
        <taxon>Rhabditida</taxon>
        <taxon>Rhabditina</taxon>
        <taxon>Rhabditomorpha</taxon>
        <taxon>Rhabditoidea</taxon>
        <taxon>Rhabditidae</taxon>
        <taxon>Peloderinae</taxon>
        <taxon>Caenorhabditis</taxon>
    </lineage>
</organism>
<feature type="region of interest" description="Disordered" evidence="1">
    <location>
        <begin position="1"/>
        <end position="59"/>
    </location>
</feature>
<feature type="compositionally biased region" description="Basic residues" evidence="1">
    <location>
        <begin position="33"/>
        <end position="43"/>
    </location>
</feature>
<dbReference type="AlphaFoldDB" id="A0A9P1NCH8"/>
<gene>
    <name evidence="2" type="ORF">CAMP_LOCUS19174</name>
</gene>
<accession>A0A9P1NCH8</accession>
<sequence length="372" mass="41459">MYPRRFMPYANSNAFNNDSTETSSRTRPYNRNNKQRKNAKNHQNRAWNNQGSSGQRSFGTQTLESIESTMKIRKIEGPEHVAHVKSGKTDAPSLTLRNINPNEGRIFDVGQPFEASESAGKIKKQHGKSVLKSGCSSNKVSIWKDNLSVASVKLEQLNLKDSGIANVMPNHPGYVAGIDSGRSATSSDVVPQDVLKNSLNRVEYWKQGEAQQNAELDRSSDKFSNWRESSFDNHLEKKVRFNIPEQQHPQVLGAEPGFITKSIKLEMMSSENVGYNFSNFAEQQKSSNFEAAVPEFAEKSIKVEVDDVGFANSPGIYGMNQQLSQFAHPKNVGGVAETSKQWEQLREEQPTTSGTMDANGNESAVTGNFWQF</sequence>
<feature type="compositionally biased region" description="Polar residues" evidence="1">
    <location>
        <begin position="46"/>
        <end position="59"/>
    </location>
</feature>
<evidence type="ECO:0000256" key="1">
    <source>
        <dbReference type="SAM" id="MobiDB-lite"/>
    </source>
</evidence>
<reference evidence="2" key="1">
    <citation type="submission" date="2022-11" db="EMBL/GenBank/DDBJ databases">
        <authorList>
            <person name="Kikuchi T."/>
        </authorList>
    </citation>
    <scope>NUCLEOTIDE SEQUENCE</scope>
    <source>
        <strain evidence="2">PS1010</strain>
    </source>
</reference>
<comment type="caution">
    <text evidence="2">The sequence shown here is derived from an EMBL/GenBank/DDBJ whole genome shotgun (WGS) entry which is preliminary data.</text>
</comment>
<protein>
    <submittedName>
        <fullName evidence="2">Uncharacterized protein</fullName>
    </submittedName>
</protein>
<evidence type="ECO:0000313" key="3">
    <source>
        <dbReference type="Proteomes" id="UP001152747"/>
    </source>
</evidence>
<feature type="compositionally biased region" description="Polar residues" evidence="1">
    <location>
        <begin position="10"/>
        <end position="29"/>
    </location>
</feature>
<name>A0A9P1NCH8_9PELO</name>
<proteinExistence type="predicted"/>